<dbReference type="AlphaFoldDB" id="A0A0N4VHL9"/>
<evidence type="ECO:0000259" key="5">
    <source>
        <dbReference type="Pfam" id="PF14382"/>
    </source>
</evidence>
<protein>
    <submittedName>
        <fullName evidence="8">ECR1_N domain-containing protein</fullName>
    </submittedName>
</protein>
<dbReference type="InterPro" id="IPR012340">
    <property type="entry name" value="NA-bd_OB-fold"/>
</dbReference>
<evidence type="ECO:0000313" key="7">
    <source>
        <dbReference type="Proteomes" id="UP000274131"/>
    </source>
</evidence>
<keyword evidence="2" id="KW-0963">Cytoplasm</keyword>
<dbReference type="InterPro" id="IPR019495">
    <property type="entry name" value="EXOSC1_C"/>
</dbReference>
<dbReference type="InterPro" id="IPR025721">
    <property type="entry name" value="Exosome_cplx_N_dom"/>
</dbReference>
<dbReference type="EMBL" id="UXUI01010211">
    <property type="protein sequence ID" value="VDD94914.1"/>
    <property type="molecule type" value="Genomic_DNA"/>
</dbReference>
<evidence type="ECO:0000256" key="2">
    <source>
        <dbReference type="ARBA" id="ARBA00022490"/>
    </source>
</evidence>
<dbReference type="Gene3D" id="2.40.50.100">
    <property type="match status" value="1"/>
</dbReference>
<dbReference type="SUPFAM" id="SSF50249">
    <property type="entry name" value="Nucleic acid-binding proteins"/>
    <property type="match status" value="1"/>
</dbReference>
<keyword evidence="3" id="KW-0271">Exosome</keyword>
<dbReference type="InterPro" id="IPR039771">
    <property type="entry name" value="Csl4"/>
</dbReference>
<keyword evidence="7" id="KW-1185">Reference proteome</keyword>
<dbReference type="WBParaSite" id="EVEC_0001032001-mRNA-1">
    <property type="protein sequence ID" value="EVEC_0001032001-mRNA-1"/>
    <property type="gene ID" value="EVEC_0001032001"/>
</dbReference>
<dbReference type="GO" id="GO:0005730">
    <property type="term" value="C:nucleolus"/>
    <property type="evidence" value="ECO:0007669"/>
    <property type="project" value="UniProtKB-SubCell"/>
</dbReference>
<dbReference type="OrthoDB" id="440760at2759"/>
<organism evidence="8">
    <name type="scientific">Enterobius vermicularis</name>
    <name type="common">Human pinworm</name>
    <dbReference type="NCBI Taxonomy" id="51028"/>
    <lineage>
        <taxon>Eukaryota</taxon>
        <taxon>Metazoa</taxon>
        <taxon>Ecdysozoa</taxon>
        <taxon>Nematoda</taxon>
        <taxon>Chromadorea</taxon>
        <taxon>Rhabditida</taxon>
        <taxon>Spirurina</taxon>
        <taxon>Oxyuridomorpha</taxon>
        <taxon>Oxyuroidea</taxon>
        <taxon>Oxyuridae</taxon>
        <taxon>Enterobius</taxon>
    </lineage>
</organism>
<evidence type="ECO:0000256" key="3">
    <source>
        <dbReference type="ARBA" id="ARBA00022835"/>
    </source>
</evidence>
<dbReference type="GO" id="GO:0003723">
    <property type="term" value="F:RNA binding"/>
    <property type="evidence" value="ECO:0007669"/>
    <property type="project" value="InterPro"/>
</dbReference>
<dbReference type="GO" id="GO:0006396">
    <property type="term" value="P:RNA processing"/>
    <property type="evidence" value="ECO:0007669"/>
    <property type="project" value="InterPro"/>
</dbReference>
<comment type="subcellular location">
    <subcellularLocation>
        <location evidence="1">Nucleus</location>
        <location evidence="1">Nucleolus</location>
    </subcellularLocation>
</comment>
<feature type="domain" description="Exosome complex component N-terminal" evidence="5">
    <location>
        <begin position="24"/>
        <end position="60"/>
    </location>
</feature>
<reference evidence="8" key="1">
    <citation type="submission" date="2017-02" db="UniProtKB">
        <authorList>
            <consortium name="WormBaseParasite"/>
        </authorList>
    </citation>
    <scope>IDENTIFICATION</scope>
</reference>
<evidence type="ECO:0000313" key="8">
    <source>
        <dbReference type="WBParaSite" id="EVEC_0001032001-mRNA-1"/>
    </source>
</evidence>
<dbReference type="Proteomes" id="UP000274131">
    <property type="component" value="Unassembled WGS sequence"/>
</dbReference>
<evidence type="ECO:0000256" key="1">
    <source>
        <dbReference type="ARBA" id="ARBA00004604"/>
    </source>
</evidence>
<reference evidence="6 7" key="2">
    <citation type="submission" date="2018-10" db="EMBL/GenBank/DDBJ databases">
        <authorList>
            <consortium name="Pathogen Informatics"/>
        </authorList>
    </citation>
    <scope>NUCLEOTIDE SEQUENCE [LARGE SCALE GENOMIC DNA]</scope>
</reference>
<feature type="domain" description="Exosome complex component CSL4 C-terminal" evidence="4">
    <location>
        <begin position="119"/>
        <end position="157"/>
    </location>
</feature>
<dbReference type="GO" id="GO:0005737">
    <property type="term" value="C:cytoplasm"/>
    <property type="evidence" value="ECO:0007669"/>
    <property type="project" value="TreeGrafter"/>
</dbReference>
<name>A0A0N4VHL9_ENTVE</name>
<dbReference type="Gene3D" id="2.40.50.140">
    <property type="entry name" value="Nucleic acid-binding proteins"/>
    <property type="match status" value="1"/>
</dbReference>
<accession>A0A0N4VHL9</accession>
<dbReference type="Pfam" id="PF14382">
    <property type="entry name" value="ECR1_N"/>
    <property type="match status" value="1"/>
</dbReference>
<evidence type="ECO:0000313" key="6">
    <source>
        <dbReference type="EMBL" id="VDD94914.1"/>
    </source>
</evidence>
<evidence type="ECO:0000259" key="4">
    <source>
        <dbReference type="Pfam" id="PF10447"/>
    </source>
</evidence>
<gene>
    <name evidence="6" type="ORF">EVEC_LOCUS9665</name>
</gene>
<sequence>METVADVTPLVAEPSTSDAAKNRFVVPGDRLLPISDQIRAAAGTYEMYGYVYASLAGTVCTYRVKEGLKDITAIEVRKNTEEKQTHIIPYVGCIATAKVLNLGLRYAKCSVLCVDNSVLSHQFMGILRKEDILETGKEKTEIAACVRPGDIILVRVIGFGDNQTSFLLSTAEPQLGVVSGMGDHGERMIPVSFSEVRSVTTGVVEPRKVAKIPSLNHDFYETLKKCSLSLQEQFCLHINELYEMDSLFNPGHFGSALPNTLTAFPHYQITSPDIVPRFSASLEPPPPPPPFGFGSDAKLPLKHNRSAGLALIGKLLQL</sequence>
<dbReference type="GO" id="GO:0000176">
    <property type="term" value="C:nuclear exosome (RNase complex)"/>
    <property type="evidence" value="ECO:0007669"/>
    <property type="project" value="TreeGrafter"/>
</dbReference>
<dbReference type="STRING" id="51028.A0A0N4VHL9"/>
<dbReference type="PANTHER" id="PTHR12686">
    <property type="entry name" value="3'-5' EXORIBONUCLEASE CSL4-RELATED"/>
    <property type="match status" value="1"/>
</dbReference>
<proteinExistence type="predicted"/>
<dbReference type="PANTHER" id="PTHR12686:SF8">
    <property type="entry name" value="EXOSOME COMPLEX COMPONENT CSL4"/>
    <property type="match status" value="1"/>
</dbReference>
<dbReference type="Pfam" id="PF10447">
    <property type="entry name" value="EXOSC1"/>
    <property type="match status" value="1"/>
</dbReference>
<dbReference type="SUPFAM" id="SSF110324">
    <property type="entry name" value="Ribosomal L27 protein-like"/>
    <property type="match status" value="1"/>
</dbReference>